<keyword evidence="2" id="KW-1185">Reference proteome</keyword>
<proteinExistence type="predicted"/>
<protein>
    <submittedName>
        <fullName evidence="1">Uncharacterized protein</fullName>
    </submittedName>
</protein>
<accession>A0ABW3G3D7</accession>
<organism evidence="1 2">
    <name type="scientific">Saccharopolyspora rosea</name>
    <dbReference type="NCBI Taxonomy" id="524884"/>
    <lineage>
        <taxon>Bacteria</taxon>
        <taxon>Bacillati</taxon>
        <taxon>Actinomycetota</taxon>
        <taxon>Actinomycetes</taxon>
        <taxon>Pseudonocardiales</taxon>
        <taxon>Pseudonocardiaceae</taxon>
        <taxon>Saccharopolyspora</taxon>
    </lineage>
</organism>
<gene>
    <name evidence="1" type="ORF">ACFQ16_26805</name>
</gene>
<sequence>MGDMERAAQALRTGATLPPEASPVLADLLESHHTVAVGKHPPKGWLMVDMAAIDMARAITGERTDPQRDRGNAIEALRGGAPVPAEASARLAELLDEHRRLEPSSETPQEWLAVRDTAGRVAQAVIDGMH</sequence>
<name>A0ABW3G3D7_9PSEU</name>
<reference evidence="2" key="1">
    <citation type="journal article" date="2019" name="Int. J. Syst. Evol. Microbiol.">
        <title>The Global Catalogue of Microorganisms (GCM) 10K type strain sequencing project: providing services to taxonomists for standard genome sequencing and annotation.</title>
        <authorList>
            <consortium name="The Broad Institute Genomics Platform"/>
            <consortium name="The Broad Institute Genome Sequencing Center for Infectious Disease"/>
            <person name="Wu L."/>
            <person name="Ma J."/>
        </authorList>
    </citation>
    <scope>NUCLEOTIDE SEQUENCE [LARGE SCALE GENOMIC DNA]</scope>
    <source>
        <strain evidence="2">CCUG 56401</strain>
    </source>
</reference>
<dbReference type="RefSeq" id="WP_263249334.1">
    <property type="nucleotide sequence ID" value="NZ_BAABLT010000056.1"/>
</dbReference>
<evidence type="ECO:0000313" key="1">
    <source>
        <dbReference type="EMBL" id="MFD0923369.1"/>
    </source>
</evidence>
<dbReference type="EMBL" id="JBHTIW010000033">
    <property type="protein sequence ID" value="MFD0923369.1"/>
    <property type="molecule type" value="Genomic_DNA"/>
</dbReference>
<dbReference type="Proteomes" id="UP001597018">
    <property type="component" value="Unassembled WGS sequence"/>
</dbReference>
<comment type="caution">
    <text evidence="1">The sequence shown here is derived from an EMBL/GenBank/DDBJ whole genome shotgun (WGS) entry which is preliminary data.</text>
</comment>
<evidence type="ECO:0000313" key="2">
    <source>
        <dbReference type="Proteomes" id="UP001597018"/>
    </source>
</evidence>